<dbReference type="EMBL" id="JH815886">
    <property type="protein sequence ID" value="EKC33074.1"/>
    <property type="molecule type" value="Genomic_DNA"/>
</dbReference>
<reference evidence="1" key="1">
    <citation type="journal article" date="2012" name="Nature">
        <title>The oyster genome reveals stress adaptation and complexity of shell formation.</title>
        <authorList>
            <person name="Zhang G."/>
            <person name="Fang X."/>
            <person name="Guo X."/>
            <person name="Li L."/>
            <person name="Luo R."/>
            <person name="Xu F."/>
            <person name="Yang P."/>
            <person name="Zhang L."/>
            <person name="Wang X."/>
            <person name="Qi H."/>
            <person name="Xiong Z."/>
            <person name="Que H."/>
            <person name="Xie Y."/>
            <person name="Holland P.W."/>
            <person name="Paps J."/>
            <person name="Zhu Y."/>
            <person name="Wu F."/>
            <person name="Chen Y."/>
            <person name="Wang J."/>
            <person name="Peng C."/>
            <person name="Meng J."/>
            <person name="Yang L."/>
            <person name="Liu J."/>
            <person name="Wen B."/>
            <person name="Zhang N."/>
            <person name="Huang Z."/>
            <person name="Zhu Q."/>
            <person name="Feng Y."/>
            <person name="Mount A."/>
            <person name="Hedgecock D."/>
            <person name="Xu Z."/>
            <person name="Liu Y."/>
            <person name="Domazet-Loso T."/>
            <person name="Du Y."/>
            <person name="Sun X."/>
            <person name="Zhang S."/>
            <person name="Liu B."/>
            <person name="Cheng P."/>
            <person name="Jiang X."/>
            <person name="Li J."/>
            <person name="Fan D."/>
            <person name="Wang W."/>
            <person name="Fu W."/>
            <person name="Wang T."/>
            <person name="Wang B."/>
            <person name="Zhang J."/>
            <person name="Peng Z."/>
            <person name="Li Y."/>
            <person name="Li N."/>
            <person name="Wang J."/>
            <person name="Chen M."/>
            <person name="He Y."/>
            <person name="Tan F."/>
            <person name="Song X."/>
            <person name="Zheng Q."/>
            <person name="Huang R."/>
            <person name="Yang H."/>
            <person name="Du X."/>
            <person name="Chen L."/>
            <person name="Yang M."/>
            <person name="Gaffney P.M."/>
            <person name="Wang S."/>
            <person name="Luo L."/>
            <person name="She Z."/>
            <person name="Ming Y."/>
            <person name="Huang W."/>
            <person name="Zhang S."/>
            <person name="Huang B."/>
            <person name="Zhang Y."/>
            <person name="Qu T."/>
            <person name="Ni P."/>
            <person name="Miao G."/>
            <person name="Wang J."/>
            <person name="Wang Q."/>
            <person name="Steinberg C.E."/>
            <person name="Wang H."/>
            <person name="Li N."/>
            <person name="Qian L."/>
            <person name="Zhang G."/>
            <person name="Li Y."/>
            <person name="Yang H."/>
            <person name="Liu X."/>
            <person name="Wang J."/>
            <person name="Yin Y."/>
            <person name="Wang J."/>
        </authorList>
    </citation>
    <scope>NUCLEOTIDE SEQUENCE [LARGE SCALE GENOMIC DNA]</scope>
    <source>
        <strain evidence="1">05x7-T-G4-1.051#20</strain>
    </source>
</reference>
<evidence type="ECO:0000313" key="1">
    <source>
        <dbReference type="EMBL" id="EKC33074.1"/>
    </source>
</evidence>
<gene>
    <name evidence="1" type="ORF">CGI_10023974</name>
</gene>
<protein>
    <submittedName>
        <fullName evidence="1">Uncharacterized protein</fullName>
    </submittedName>
</protein>
<name>K1QPR2_MAGGI</name>
<proteinExistence type="predicted"/>
<dbReference type="InParanoid" id="K1QPR2"/>
<sequence length="123" mass="14182">MVAVLSISLPRDKLFDLQKMRYRGYLLAILLTYCVWLFPRNVGPVAEHIDHFFACLAAILRLPAFFLLEKWLQSSEGEVWSQKHVAVTVLFGATLLICLPKDQLFELFEIIIGFILLTREKIS</sequence>
<dbReference type="HOGENOM" id="CLU_2017432_0_0_1"/>
<organism evidence="1">
    <name type="scientific">Magallana gigas</name>
    <name type="common">Pacific oyster</name>
    <name type="synonym">Crassostrea gigas</name>
    <dbReference type="NCBI Taxonomy" id="29159"/>
    <lineage>
        <taxon>Eukaryota</taxon>
        <taxon>Metazoa</taxon>
        <taxon>Spiralia</taxon>
        <taxon>Lophotrochozoa</taxon>
        <taxon>Mollusca</taxon>
        <taxon>Bivalvia</taxon>
        <taxon>Autobranchia</taxon>
        <taxon>Pteriomorphia</taxon>
        <taxon>Ostreida</taxon>
        <taxon>Ostreoidea</taxon>
        <taxon>Ostreidae</taxon>
        <taxon>Magallana</taxon>
    </lineage>
</organism>
<accession>K1QPR2</accession>
<dbReference type="AlphaFoldDB" id="K1QPR2"/>